<reference evidence="10 11" key="1">
    <citation type="journal article" date="2013" name="Environ. Microbiol.">
        <title>Complete genome, catabolic sub-proteomes and key-metabolites of Desulfobacula toluolica Tol2, a marine, aromatic compound-degrading, sulfate-reducing bacterium.</title>
        <authorList>
            <person name="Wohlbrand L."/>
            <person name="Jacob J.H."/>
            <person name="Kube M."/>
            <person name="Mussmann M."/>
            <person name="Jarling R."/>
            <person name="Beck A."/>
            <person name="Amann R."/>
            <person name="Wilkes H."/>
            <person name="Reinhardt R."/>
            <person name="Rabus R."/>
        </authorList>
    </citation>
    <scope>NUCLEOTIDE SEQUENCE [LARGE SCALE GENOMIC DNA]</scope>
    <source>
        <strain evidence="11">DSM 7467 / Tol2</strain>
    </source>
</reference>
<dbReference type="InterPro" id="IPR013525">
    <property type="entry name" value="ABC2_TM"/>
</dbReference>
<evidence type="ECO:0000256" key="4">
    <source>
        <dbReference type="ARBA" id="ARBA00022475"/>
    </source>
</evidence>
<evidence type="ECO:0000256" key="6">
    <source>
        <dbReference type="ARBA" id="ARBA00022989"/>
    </source>
</evidence>
<dbReference type="PANTHER" id="PTHR30413">
    <property type="entry name" value="INNER MEMBRANE TRANSPORT PERMEASE"/>
    <property type="match status" value="1"/>
</dbReference>
<keyword evidence="3" id="KW-0813">Transport</keyword>
<accession>K0N8R7</accession>
<organism evidence="10 11">
    <name type="scientific">Desulfobacula toluolica (strain DSM 7467 / Tol2)</name>
    <dbReference type="NCBI Taxonomy" id="651182"/>
    <lineage>
        <taxon>Bacteria</taxon>
        <taxon>Pseudomonadati</taxon>
        <taxon>Thermodesulfobacteriota</taxon>
        <taxon>Desulfobacteria</taxon>
        <taxon>Desulfobacterales</taxon>
        <taxon>Desulfobacteraceae</taxon>
        <taxon>Desulfobacula</taxon>
    </lineage>
</organism>
<dbReference type="HOGENOM" id="CLU_1445523_0_0_7"/>
<dbReference type="PRINTS" id="PR00164">
    <property type="entry name" value="ABC2TRNSPORT"/>
</dbReference>
<feature type="domain" description="ABC-2 type transporter transmembrane" evidence="9">
    <location>
        <begin position="11"/>
        <end position="169"/>
    </location>
</feature>
<keyword evidence="11" id="KW-1185">Reference proteome</keyword>
<dbReference type="STRING" id="651182.TOL2_C21530"/>
<keyword evidence="4" id="KW-1003">Cell membrane</keyword>
<evidence type="ECO:0000256" key="7">
    <source>
        <dbReference type="ARBA" id="ARBA00023136"/>
    </source>
</evidence>
<dbReference type="AlphaFoldDB" id="K0N8R7"/>
<sequence length="187" mass="21583">MINRLSNYKDLFFIFVWRELLIRYKQTAIGVLWALIQPLSMMVLFVIVFGHVLNINTNGYPRSLFYFAGLVPWTLFSASVNASINSLTDHRDLITKIYFPRELIIFSKVSVFVADFLISGMLLAVMLFLYNIPFTLNSLWVIPLCGLLLLFTDSVCLLLTVINVFYRDIRLASGLKRLGFNNWLAVR</sequence>
<evidence type="ECO:0000256" key="2">
    <source>
        <dbReference type="ARBA" id="ARBA00007783"/>
    </source>
</evidence>
<comment type="similarity">
    <text evidence="2">Belongs to the ABC-2 integral membrane protein family.</text>
</comment>
<evidence type="ECO:0000256" key="5">
    <source>
        <dbReference type="ARBA" id="ARBA00022692"/>
    </source>
</evidence>
<dbReference type="GO" id="GO:0043190">
    <property type="term" value="C:ATP-binding cassette (ABC) transporter complex"/>
    <property type="evidence" value="ECO:0007669"/>
    <property type="project" value="InterPro"/>
</dbReference>
<keyword evidence="5 8" id="KW-0812">Transmembrane</keyword>
<gene>
    <name evidence="10" type="ordered locus">TOL2_C21530</name>
</gene>
<proteinExistence type="inferred from homology"/>
<dbReference type="GO" id="GO:0140359">
    <property type="term" value="F:ABC-type transporter activity"/>
    <property type="evidence" value="ECO:0007669"/>
    <property type="project" value="InterPro"/>
</dbReference>
<evidence type="ECO:0000256" key="3">
    <source>
        <dbReference type="ARBA" id="ARBA00022448"/>
    </source>
</evidence>
<keyword evidence="7 8" id="KW-0472">Membrane</keyword>
<dbReference type="Pfam" id="PF01061">
    <property type="entry name" value="ABC2_membrane"/>
    <property type="match status" value="1"/>
</dbReference>
<dbReference type="Proteomes" id="UP000007347">
    <property type="component" value="Chromosome"/>
</dbReference>
<protein>
    <submittedName>
        <fullName evidence="10">Predicted O-antigen export system, permease protein</fullName>
    </submittedName>
</protein>
<evidence type="ECO:0000259" key="9">
    <source>
        <dbReference type="Pfam" id="PF01061"/>
    </source>
</evidence>
<evidence type="ECO:0000256" key="1">
    <source>
        <dbReference type="ARBA" id="ARBA00004429"/>
    </source>
</evidence>
<evidence type="ECO:0000313" key="11">
    <source>
        <dbReference type="Proteomes" id="UP000007347"/>
    </source>
</evidence>
<keyword evidence="6 8" id="KW-1133">Transmembrane helix</keyword>
<dbReference type="InterPro" id="IPR000412">
    <property type="entry name" value="ABC_2_transport"/>
</dbReference>
<dbReference type="EMBL" id="FO203503">
    <property type="protein sequence ID" value="CCK80314.1"/>
    <property type="molecule type" value="Genomic_DNA"/>
</dbReference>
<dbReference type="OrthoDB" id="9786910at2"/>
<feature type="transmembrane region" description="Helical" evidence="8">
    <location>
        <begin position="105"/>
        <end position="129"/>
    </location>
</feature>
<feature type="transmembrane region" description="Helical" evidence="8">
    <location>
        <begin position="141"/>
        <end position="166"/>
    </location>
</feature>
<feature type="transmembrane region" description="Helical" evidence="8">
    <location>
        <begin position="64"/>
        <end position="84"/>
    </location>
</feature>
<dbReference type="GO" id="GO:0015920">
    <property type="term" value="P:lipopolysaccharide transport"/>
    <property type="evidence" value="ECO:0007669"/>
    <property type="project" value="TreeGrafter"/>
</dbReference>
<dbReference type="KEGG" id="dto:TOL2_C21530"/>
<dbReference type="RefSeq" id="WP_014957626.1">
    <property type="nucleotide sequence ID" value="NC_018645.1"/>
</dbReference>
<name>K0N8R7_DESTT</name>
<feature type="transmembrane region" description="Helical" evidence="8">
    <location>
        <begin position="28"/>
        <end position="52"/>
    </location>
</feature>
<dbReference type="PANTHER" id="PTHR30413:SF8">
    <property type="entry name" value="TRANSPORT PERMEASE PROTEIN"/>
    <property type="match status" value="1"/>
</dbReference>
<evidence type="ECO:0000256" key="8">
    <source>
        <dbReference type="SAM" id="Phobius"/>
    </source>
</evidence>
<comment type="subcellular location">
    <subcellularLocation>
        <location evidence="1">Cell inner membrane</location>
        <topology evidence="1">Multi-pass membrane protein</topology>
    </subcellularLocation>
</comment>
<evidence type="ECO:0000313" key="10">
    <source>
        <dbReference type="EMBL" id="CCK80314.1"/>
    </source>
</evidence>